<dbReference type="Pfam" id="PF12799">
    <property type="entry name" value="LRR_4"/>
    <property type="match status" value="1"/>
</dbReference>
<evidence type="ECO:0000256" key="1">
    <source>
        <dbReference type="ARBA" id="ARBA00022614"/>
    </source>
</evidence>
<dbReference type="PANTHER" id="PTHR18849">
    <property type="entry name" value="LEUCINE RICH REPEAT PROTEIN"/>
    <property type="match status" value="1"/>
</dbReference>
<evidence type="ECO:0000256" key="2">
    <source>
        <dbReference type="ARBA" id="ARBA00022737"/>
    </source>
</evidence>
<keyword evidence="1" id="KW-0433">Leucine-rich repeat</keyword>
<protein>
    <submittedName>
        <fullName evidence="3">Tubulin-specific chaperone cofactor E-like protein</fullName>
    </submittedName>
</protein>
<accession>A0A0X3PP72</accession>
<reference evidence="3" key="1">
    <citation type="submission" date="2016-01" db="EMBL/GenBank/DDBJ databases">
        <title>Reference transcriptome for the parasite Schistocephalus solidus: insights into the molecular evolution of parasitism.</title>
        <authorList>
            <person name="Hebert F.O."/>
            <person name="Grambauer S."/>
            <person name="Barber I."/>
            <person name="Landry C.R."/>
            <person name="Aubin-Horth N."/>
        </authorList>
    </citation>
    <scope>NUCLEOTIDE SEQUENCE</scope>
</reference>
<evidence type="ECO:0000313" key="3">
    <source>
        <dbReference type="EMBL" id="JAP50172.1"/>
    </source>
</evidence>
<dbReference type="SUPFAM" id="SSF52058">
    <property type="entry name" value="L domain-like"/>
    <property type="match status" value="1"/>
</dbReference>
<sequence>MANLVEAMQNKFNAMNADEIAAECKIKRASRAGGLRLIYTHVIAMDNQNISTVGDIEPLRWVFDNLKELDLSSNKIKSWSEVFTVLESSPRLQILNLSYNPLHAAALFCEPAYSVLDNQSYDQGSCSSSPATDPILCYHQDVSLLSELSFNNESTARDDETASMDVGLADVLMSSSPSDQFISPQLTTLVLNSTYVPWQRILTLISYLPGLHTLHAALNDFDRCCCDEDDSISNSPSIFPQLTHLFFSDNRLANWSAVCCLGRHFPALQYLVLLGNPLASVTKPDPSDAKTAKCFDNVTSLNLTETEIDSWDSVDALNYCMPSLLSLKLGNALPLFKDCDADTVRNEVIARMPGLTSYNNTRISAEERERAERDFVRRFGQLSSDQRPNRYWELESQHGKVEPLAVIDLSPKRFVRLCVRLGDQEKWHNFCLRKSTQKVKQEICHLFGVDEKNNKHARLYYLDQALVGALGPEELKTPSRLLYTYHPEDGDVLEIFFPPSFSSRPSSKRIAARALTEPSSETAAVATPATPDAAIPLQKAASA</sequence>
<dbReference type="InterPro" id="IPR025875">
    <property type="entry name" value="Leu-rich_rpt_4"/>
</dbReference>
<proteinExistence type="predicted"/>
<dbReference type="InterPro" id="IPR001611">
    <property type="entry name" value="Leu-rich_rpt"/>
</dbReference>
<gene>
    <name evidence="3" type="primary">TBCEL</name>
    <name evidence="3" type="ORF">TR101351</name>
</gene>
<dbReference type="PANTHER" id="PTHR18849:SF0">
    <property type="entry name" value="CILIA- AND FLAGELLA-ASSOCIATED PROTEIN 410-RELATED"/>
    <property type="match status" value="1"/>
</dbReference>
<dbReference type="SMART" id="SM00365">
    <property type="entry name" value="LRR_SD22"/>
    <property type="match status" value="2"/>
</dbReference>
<dbReference type="Gene3D" id="3.80.10.10">
    <property type="entry name" value="Ribonuclease Inhibitor"/>
    <property type="match status" value="3"/>
</dbReference>
<organism evidence="3">
    <name type="scientific">Schistocephalus solidus</name>
    <name type="common">Tapeworm</name>
    <dbReference type="NCBI Taxonomy" id="70667"/>
    <lineage>
        <taxon>Eukaryota</taxon>
        <taxon>Metazoa</taxon>
        <taxon>Spiralia</taxon>
        <taxon>Lophotrochozoa</taxon>
        <taxon>Platyhelminthes</taxon>
        <taxon>Cestoda</taxon>
        <taxon>Eucestoda</taxon>
        <taxon>Diphyllobothriidea</taxon>
        <taxon>Diphyllobothriidae</taxon>
        <taxon>Schistocephalus</taxon>
    </lineage>
</organism>
<dbReference type="InterPro" id="IPR032675">
    <property type="entry name" value="LRR_dom_sf"/>
</dbReference>
<dbReference type="EMBL" id="GEEE01013053">
    <property type="protein sequence ID" value="JAP50172.1"/>
    <property type="molecule type" value="Transcribed_RNA"/>
</dbReference>
<dbReference type="PROSITE" id="PS51450">
    <property type="entry name" value="LRR"/>
    <property type="match status" value="1"/>
</dbReference>
<dbReference type="AlphaFoldDB" id="A0A0X3PP72"/>
<keyword evidence="2" id="KW-0677">Repeat</keyword>
<name>A0A0X3PP72_SCHSO</name>